<keyword evidence="4" id="KW-1185">Reference proteome</keyword>
<dbReference type="InterPro" id="IPR000297">
    <property type="entry name" value="PPIase_PpiC"/>
</dbReference>
<sequence length="526" mass="61779">MKNTAIYTLLLGLLSACLPFSGTNQDIVLEVGGFSFSRDEYNYQIEKLKKTTKYDSTQSSKQLIDDAYILAFAKQNSFDTIAELKKRLEYAMKFYISQVDGYLWNKTVKPKIEITNLMLRETYQRKKQNYQLEVLELSDTHAPTESAETTNKQKFDNLKRKSLSDKFHTIALSYPFLPFGAFTDGLDDAKINDIIGPVQTDQGAYLIRVHDILDATVPPFTEIQNIIRQELTIKLTQTHVWQSVQRIQSETCPIYYEDAIADISDQYDELAEDWRTHVDSLLLMEYTLHKQRKQFRGKDFREFIRYQPMFIGSLKDKDDVKKLIEVYLINQFLYDEAQKLSPESDPEYALFKNSIKNQFYVKYFKEKHIEANIDLQESAIASYYQSRKDSLKTFEKADITIYKFKTLGEAMSYKQLRRDPNSQSEKELEPSKEHLTFHRDGKHTYDTILEQNIDGLETGVLSHPMKINDQYCLLEIRNTVGSMYITYNKIKENLRHKLYLEKEKEEYNKQLDILKSLYKITINKII</sequence>
<dbReference type="InterPro" id="IPR046357">
    <property type="entry name" value="PPIase_dom_sf"/>
</dbReference>
<keyword evidence="3" id="KW-0413">Isomerase</keyword>
<evidence type="ECO:0000313" key="3">
    <source>
        <dbReference type="EMBL" id="TYR35542.1"/>
    </source>
</evidence>
<dbReference type="EMBL" id="VTAV01000008">
    <property type="protein sequence ID" value="TYR35542.1"/>
    <property type="molecule type" value="Genomic_DNA"/>
</dbReference>
<organism evidence="3 4">
    <name type="scientific">Sphingobacterium phlebotomi</name>
    <dbReference type="NCBI Taxonomy" id="2605433"/>
    <lineage>
        <taxon>Bacteria</taxon>
        <taxon>Pseudomonadati</taxon>
        <taxon>Bacteroidota</taxon>
        <taxon>Sphingobacteriia</taxon>
        <taxon>Sphingobacteriales</taxon>
        <taxon>Sphingobacteriaceae</taxon>
        <taxon>Sphingobacterium</taxon>
    </lineage>
</organism>
<evidence type="ECO:0000259" key="2">
    <source>
        <dbReference type="Pfam" id="PF13145"/>
    </source>
</evidence>
<name>A0A5D4H5I2_9SPHI</name>
<feature type="chain" id="PRO_5022860988" evidence="1">
    <location>
        <begin position="22"/>
        <end position="526"/>
    </location>
</feature>
<evidence type="ECO:0000256" key="1">
    <source>
        <dbReference type="SAM" id="SignalP"/>
    </source>
</evidence>
<dbReference type="AlphaFoldDB" id="A0A5D4H5I2"/>
<accession>A0A5D4H5I2</accession>
<feature type="signal peptide" evidence="1">
    <location>
        <begin position="1"/>
        <end position="21"/>
    </location>
</feature>
<dbReference type="GO" id="GO:0003755">
    <property type="term" value="F:peptidyl-prolyl cis-trans isomerase activity"/>
    <property type="evidence" value="ECO:0007669"/>
    <property type="project" value="InterPro"/>
</dbReference>
<dbReference type="PROSITE" id="PS51257">
    <property type="entry name" value="PROKAR_LIPOPROTEIN"/>
    <property type="match status" value="1"/>
</dbReference>
<dbReference type="Pfam" id="PF13145">
    <property type="entry name" value="Rotamase_2"/>
    <property type="match status" value="1"/>
</dbReference>
<dbReference type="Gene3D" id="3.10.50.40">
    <property type="match status" value="1"/>
</dbReference>
<protein>
    <submittedName>
        <fullName evidence="3">Peptidyl-prolyl cis-trans isomerase</fullName>
    </submittedName>
</protein>
<reference evidence="3 4" key="1">
    <citation type="submission" date="2019-08" db="EMBL/GenBank/DDBJ databases">
        <title>Phlebobacter frassis gen. nov. sp. nov., a new member of family Sphingobacteriaceae isolated from sand fly rearing media.</title>
        <authorList>
            <person name="Kakumanu M.L."/>
            <person name="Marayati B.F."/>
            <person name="Wada-Katsumata A."/>
            <person name="Wasserberg G."/>
            <person name="Schal C."/>
            <person name="Apperson C.S."/>
            <person name="Ponnusamy L."/>
        </authorList>
    </citation>
    <scope>NUCLEOTIDE SEQUENCE [LARGE SCALE GENOMIC DNA]</scope>
    <source>
        <strain evidence="3 4">SSI9</strain>
    </source>
</reference>
<dbReference type="Proteomes" id="UP000322362">
    <property type="component" value="Unassembled WGS sequence"/>
</dbReference>
<dbReference type="Gene3D" id="1.10.4030.10">
    <property type="entry name" value="Porin chaperone SurA, peptide-binding domain"/>
    <property type="match status" value="1"/>
</dbReference>
<proteinExistence type="predicted"/>
<gene>
    <name evidence="3" type="ORF">FXV77_12525</name>
</gene>
<comment type="caution">
    <text evidence="3">The sequence shown here is derived from an EMBL/GenBank/DDBJ whole genome shotgun (WGS) entry which is preliminary data.</text>
</comment>
<feature type="domain" description="PpiC" evidence="2">
    <location>
        <begin position="118"/>
        <end position="224"/>
    </location>
</feature>
<dbReference type="RefSeq" id="WP_148919568.1">
    <property type="nucleotide sequence ID" value="NZ_VTAV01000008.1"/>
</dbReference>
<keyword evidence="1" id="KW-0732">Signal</keyword>
<evidence type="ECO:0000313" key="4">
    <source>
        <dbReference type="Proteomes" id="UP000322362"/>
    </source>
</evidence>